<organism evidence="15 16">
    <name type="scientific">Chlorella ohadii</name>
    <dbReference type="NCBI Taxonomy" id="2649997"/>
    <lineage>
        <taxon>Eukaryota</taxon>
        <taxon>Viridiplantae</taxon>
        <taxon>Chlorophyta</taxon>
        <taxon>core chlorophytes</taxon>
        <taxon>Trebouxiophyceae</taxon>
        <taxon>Chlorellales</taxon>
        <taxon>Chlorellaceae</taxon>
        <taxon>Chlorella clade</taxon>
        <taxon>Chlorella</taxon>
    </lineage>
</organism>
<keyword evidence="6 14" id="KW-0812">Transmembrane</keyword>
<dbReference type="Pfam" id="PF10998">
    <property type="entry name" value="DUF2838"/>
    <property type="match status" value="1"/>
</dbReference>
<evidence type="ECO:0000256" key="14">
    <source>
        <dbReference type="SAM" id="Phobius"/>
    </source>
</evidence>
<feature type="transmembrane region" description="Helical" evidence="14">
    <location>
        <begin position="336"/>
        <end position="358"/>
    </location>
</feature>
<feature type="transmembrane region" description="Helical" evidence="14">
    <location>
        <begin position="147"/>
        <end position="166"/>
    </location>
</feature>
<dbReference type="PANTHER" id="PTHR31201">
    <property type="entry name" value="OS01G0585100 PROTEIN"/>
    <property type="match status" value="1"/>
</dbReference>
<evidence type="ECO:0000256" key="5">
    <source>
        <dbReference type="ARBA" id="ARBA00022679"/>
    </source>
</evidence>
<proteinExistence type="inferred from homology"/>
<comment type="caution">
    <text evidence="15">The sequence shown here is derived from an EMBL/GenBank/DDBJ whole genome shotgun (WGS) entry which is preliminary data.</text>
</comment>
<dbReference type="GO" id="GO:0016746">
    <property type="term" value="F:acyltransferase activity"/>
    <property type="evidence" value="ECO:0007669"/>
    <property type="project" value="UniProtKB-KW"/>
</dbReference>
<keyword evidence="8" id="KW-0443">Lipid metabolism</keyword>
<name>A0AAD5H0M8_9CHLO</name>
<dbReference type="AlphaFoldDB" id="A0AAD5H0M8"/>
<protein>
    <recommendedName>
        <fullName evidence="3">Glycerophosphocholine acyltransferase 1</fullName>
    </recommendedName>
</protein>
<dbReference type="PANTHER" id="PTHR31201:SF1">
    <property type="entry name" value="GLYCEROPHOSPHOCHOLINE ACYLTRANSFERASE 1"/>
    <property type="match status" value="1"/>
</dbReference>
<evidence type="ECO:0000256" key="13">
    <source>
        <dbReference type="SAM" id="MobiDB-lite"/>
    </source>
</evidence>
<evidence type="ECO:0000256" key="4">
    <source>
        <dbReference type="ARBA" id="ARBA00022516"/>
    </source>
</evidence>
<keyword evidence="16" id="KW-1185">Reference proteome</keyword>
<evidence type="ECO:0000256" key="10">
    <source>
        <dbReference type="ARBA" id="ARBA00023209"/>
    </source>
</evidence>
<sequence>MSDASPSAPQREEGQDAAQEEPSPSLLAALVEEVAELSSMQALEPAASDSETSLDWDKLDIGDFLLETTNLRAAARAEVEGALRRFLSPQRVLLRDKLTWCCGTLSMVGAAYWLGHSPQTFYRLYTVEAGVLLLLRWMFYRWSRQHYYLFDWCYIANAMLLVHLWYAPTNVLLAKVMFAHSMGPLLWSILAFRNSIVPHSLDKMTSHFMHFLPACVCWCQRWHTSGPLAERLRSDPAAAAQWASGGVRDLVLLPMVPYLCWAVLYYFKIFVWSSSKIQQRNYDTLFKFVTSSRRSLFGAIVLRFPPGLQPVVYMLVHQLLTLLTMAFNTLWFSSQLANTAFLLCIFAASTWTGSTFYFDHFAHRYLASIGLQAKKPRASSAGTPTQSTASDAAHSKKKS</sequence>
<keyword evidence="12" id="KW-0012">Acyltransferase</keyword>
<feature type="region of interest" description="Disordered" evidence="13">
    <location>
        <begin position="377"/>
        <end position="399"/>
    </location>
</feature>
<dbReference type="GO" id="GO:0006656">
    <property type="term" value="P:phosphatidylcholine biosynthetic process"/>
    <property type="evidence" value="ECO:0007669"/>
    <property type="project" value="TreeGrafter"/>
</dbReference>
<dbReference type="EMBL" id="JADXDR010000229">
    <property type="protein sequence ID" value="KAI7835760.1"/>
    <property type="molecule type" value="Genomic_DNA"/>
</dbReference>
<keyword evidence="11" id="KW-1208">Phospholipid metabolism</keyword>
<feature type="region of interest" description="Disordered" evidence="13">
    <location>
        <begin position="1"/>
        <end position="25"/>
    </location>
</feature>
<accession>A0AAD5H0M8</accession>
<keyword evidence="5" id="KW-0808">Transferase</keyword>
<evidence type="ECO:0000256" key="1">
    <source>
        <dbReference type="ARBA" id="ARBA00004141"/>
    </source>
</evidence>
<evidence type="ECO:0000256" key="12">
    <source>
        <dbReference type="ARBA" id="ARBA00023315"/>
    </source>
</evidence>
<evidence type="ECO:0000313" key="16">
    <source>
        <dbReference type="Proteomes" id="UP001205105"/>
    </source>
</evidence>
<evidence type="ECO:0000313" key="15">
    <source>
        <dbReference type="EMBL" id="KAI7835760.1"/>
    </source>
</evidence>
<evidence type="ECO:0000256" key="9">
    <source>
        <dbReference type="ARBA" id="ARBA00023136"/>
    </source>
</evidence>
<feature type="transmembrane region" description="Helical" evidence="14">
    <location>
        <begin position="255"/>
        <end position="275"/>
    </location>
</feature>
<evidence type="ECO:0000256" key="2">
    <source>
        <dbReference type="ARBA" id="ARBA00006675"/>
    </source>
</evidence>
<feature type="transmembrane region" description="Helical" evidence="14">
    <location>
        <begin position="121"/>
        <end position="140"/>
    </location>
</feature>
<dbReference type="InterPro" id="IPR021261">
    <property type="entry name" value="GPCAT"/>
</dbReference>
<evidence type="ECO:0000256" key="6">
    <source>
        <dbReference type="ARBA" id="ARBA00022692"/>
    </source>
</evidence>
<keyword evidence="10" id="KW-0594">Phospholipid biosynthesis</keyword>
<dbReference type="Proteomes" id="UP001205105">
    <property type="component" value="Unassembled WGS sequence"/>
</dbReference>
<gene>
    <name evidence="15" type="ORF">COHA_010338</name>
</gene>
<reference evidence="15" key="1">
    <citation type="submission" date="2020-11" db="EMBL/GenBank/DDBJ databases">
        <title>Chlorella ohadii genome sequencing and assembly.</title>
        <authorList>
            <person name="Murik O."/>
            <person name="Treves H."/>
            <person name="Kedem I."/>
            <person name="Shotland Y."/>
            <person name="Kaplan A."/>
        </authorList>
    </citation>
    <scope>NUCLEOTIDE SEQUENCE</scope>
    <source>
        <strain evidence="15">1</strain>
    </source>
</reference>
<keyword evidence="7 14" id="KW-1133">Transmembrane helix</keyword>
<keyword evidence="9 14" id="KW-0472">Membrane</keyword>
<evidence type="ECO:0000256" key="3">
    <source>
        <dbReference type="ARBA" id="ARBA00019082"/>
    </source>
</evidence>
<dbReference type="GO" id="GO:0016020">
    <property type="term" value="C:membrane"/>
    <property type="evidence" value="ECO:0007669"/>
    <property type="project" value="UniProtKB-SubCell"/>
</dbReference>
<evidence type="ECO:0000256" key="7">
    <source>
        <dbReference type="ARBA" id="ARBA00022989"/>
    </source>
</evidence>
<evidence type="ECO:0000256" key="11">
    <source>
        <dbReference type="ARBA" id="ARBA00023264"/>
    </source>
</evidence>
<keyword evidence="4" id="KW-0444">Lipid biosynthesis</keyword>
<comment type="subcellular location">
    <subcellularLocation>
        <location evidence="1">Membrane</location>
        <topology evidence="1">Multi-pass membrane protein</topology>
    </subcellularLocation>
</comment>
<feature type="compositionally biased region" description="Polar residues" evidence="13">
    <location>
        <begin position="380"/>
        <end position="390"/>
    </location>
</feature>
<feature type="transmembrane region" description="Helical" evidence="14">
    <location>
        <begin position="296"/>
        <end position="316"/>
    </location>
</feature>
<comment type="similarity">
    <text evidence="2">Belongs to the GPC1 family.</text>
</comment>
<evidence type="ECO:0000256" key="8">
    <source>
        <dbReference type="ARBA" id="ARBA00023098"/>
    </source>
</evidence>